<proteinExistence type="predicted"/>
<organism evidence="7 8">
    <name type="scientific">Blautia aquisgranensis</name>
    <dbReference type="NCBI Taxonomy" id="3133153"/>
    <lineage>
        <taxon>Bacteria</taxon>
        <taxon>Bacillati</taxon>
        <taxon>Bacillota</taxon>
        <taxon>Clostridia</taxon>
        <taxon>Lachnospirales</taxon>
        <taxon>Lachnospiraceae</taxon>
        <taxon>Blautia</taxon>
    </lineage>
</organism>
<sequence length="299" mass="34046">MDEEKKKRNLIQLMLGFVKRANGDHVSAYAAQAAYFLIMSFIPFVLFLTTLIRYTPLSYNVVRDAIIGFVPGNLQTFVLSIVVEVYKRSTAIVPLSALMALWASGKGMQAIINGLNTIYHVKETRNWLTNRIYSVFYMLLFVLAIIVTLLMLVLGNRIQIAAQRTIPILGRLLGKLMGARTLLVFAVLFVVFLVLYKVLPNRKATFKSQLPGAFIIAVGWLIFSYGFSLYFEFFPNFGNMYGSLTALIMVMLWLYVCMNLILYGAEINAYFENEFRRAQKSVKTLLTRKENEKNSSKES</sequence>
<reference evidence="7 8" key="1">
    <citation type="submission" date="2024-03" db="EMBL/GenBank/DDBJ databases">
        <title>Human intestinal bacterial collection.</title>
        <authorList>
            <person name="Pauvert C."/>
            <person name="Hitch T.C.A."/>
            <person name="Clavel T."/>
        </authorList>
    </citation>
    <scope>NUCLEOTIDE SEQUENCE [LARGE SCALE GENOMIC DNA]</scope>
    <source>
        <strain evidence="7 8">CLA-JM-H16</strain>
    </source>
</reference>
<accession>A0ABV1BGQ5</accession>
<keyword evidence="8" id="KW-1185">Reference proteome</keyword>
<keyword evidence="3 6" id="KW-0812">Transmembrane</keyword>
<dbReference type="Proteomes" id="UP001473063">
    <property type="component" value="Unassembled WGS sequence"/>
</dbReference>
<keyword evidence="2" id="KW-1003">Cell membrane</keyword>
<feature type="transmembrane region" description="Helical" evidence="6">
    <location>
        <begin position="178"/>
        <end position="198"/>
    </location>
</feature>
<evidence type="ECO:0000256" key="3">
    <source>
        <dbReference type="ARBA" id="ARBA00022692"/>
    </source>
</evidence>
<dbReference type="PIRSF" id="PIRSF035875">
    <property type="entry name" value="RNase_BN"/>
    <property type="match status" value="1"/>
</dbReference>
<dbReference type="InterPro" id="IPR017039">
    <property type="entry name" value="Virul_fac_BrkB"/>
</dbReference>
<name>A0ABV1BGQ5_9FIRM</name>
<dbReference type="EMBL" id="JBBMEJ010000016">
    <property type="protein sequence ID" value="MEQ2371792.1"/>
    <property type="molecule type" value="Genomic_DNA"/>
</dbReference>
<dbReference type="RefSeq" id="WP_178644681.1">
    <property type="nucleotide sequence ID" value="NZ_JBBMEJ010000016.1"/>
</dbReference>
<dbReference type="PANTHER" id="PTHR30213">
    <property type="entry name" value="INNER MEMBRANE PROTEIN YHJD"/>
    <property type="match status" value="1"/>
</dbReference>
<feature type="transmembrane region" description="Helical" evidence="6">
    <location>
        <begin position="243"/>
        <end position="271"/>
    </location>
</feature>
<feature type="transmembrane region" description="Helical" evidence="6">
    <location>
        <begin position="210"/>
        <end position="231"/>
    </location>
</feature>
<evidence type="ECO:0000256" key="1">
    <source>
        <dbReference type="ARBA" id="ARBA00004651"/>
    </source>
</evidence>
<keyword evidence="5 6" id="KW-0472">Membrane</keyword>
<evidence type="ECO:0000256" key="4">
    <source>
        <dbReference type="ARBA" id="ARBA00022989"/>
    </source>
</evidence>
<gene>
    <name evidence="7" type="ORF">WMO28_12820</name>
</gene>
<comment type="caution">
    <text evidence="7">The sequence shown here is derived from an EMBL/GenBank/DDBJ whole genome shotgun (WGS) entry which is preliminary data.</text>
</comment>
<comment type="subcellular location">
    <subcellularLocation>
        <location evidence="1">Cell membrane</location>
        <topology evidence="1">Multi-pass membrane protein</topology>
    </subcellularLocation>
</comment>
<feature type="transmembrane region" description="Helical" evidence="6">
    <location>
        <begin position="135"/>
        <end position="158"/>
    </location>
</feature>
<protein>
    <submittedName>
        <fullName evidence="7">YihY/virulence factor BrkB family protein</fullName>
    </submittedName>
</protein>
<keyword evidence="4 6" id="KW-1133">Transmembrane helix</keyword>
<evidence type="ECO:0000313" key="7">
    <source>
        <dbReference type="EMBL" id="MEQ2371792.1"/>
    </source>
</evidence>
<dbReference type="PANTHER" id="PTHR30213:SF0">
    <property type="entry name" value="UPF0761 MEMBRANE PROTEIN YIHY"/>
    <property type="match status" value="1"/>
</dbReference>
<evidence type="ECO:0000256" key="6">
    <source>
        <dbReference type="SAM" id="Phobius"/>
    </source>
</evidence>
<dbReference type="NCBIfam" id="TIGR00765">
    <property type="entry name" value="yihY_not_rbn"/>
    <property type="match status" value="1"/>
</dbReference>
<feature type="transmembrane region" description="Helical" evidence="6">
    <location>
        <begin position="66"/>
        <end position="86"/>
    </location>
</feature>
<evidence type="ECO:0000313" key="8">
    <source>
        <dbReference type="Proteomes" id="UP001473063"/>
    </source>
</evidence>
<dbReference type="Pfam" id="PF03631">
    <property type="entry name" value="Virul_fac_BrkB"/>
    <property type="match status" value="1"/>
</dbReference>
<evidence type="ECO:0000256" key="5">
    <source>
        <dbReference type="ARBA" id="ARBA00023136"/>
    </source>
</evidence>
<feature type="transmembrane region" description="Helical" evidence="6">
    <location>
        <begin position="33"/>
        <end position="54"/>
    </location>
</feature>
<evidence type="ECO:0000256" key="2">
    <source>
        <dbReference type="ARBA" id="ARBA00022475"/>
    </source>
</evidence>